<dbReference type="AlphaFoldDB" id="A0A6C0BAR1"/>
<keyword evidence="1" id="KW-0812">Transmembrane</keyword>
<dbReference type="EMBL" id="MN739102">
    <property type="protein sequence ID" value="QHS88811.1"/>
    <property type="molecule type" value="Genomic_DNA"/>
</dbReference>
<accession>A0A6C0BAR1</accession>
<organism evidence="2">
    <name type="scientific">viral metagenome</name>
    <dbReference type="NCBI Taxonomy" id="1070528"/>
    <lineage>
        <taxon>unclassified sequences</taxon>
        <taxon>metagenomes</taxon>
        <taxon>organismal metagenomes</taxon>
    </lineage>
</organism>
<keyword evidence="1" id="KW-1133">Transmembrane helix</keyword>
<sequence>MDYFSELFKKDNMGQVILVILFLIYIVMGYKTPDSLASMIDTMIGKLIVGGFALALLFCCNPILGVLGLLVAFLLIQRSSIANGSAALNAYYPTEEKKYSNLTAMNQFPYTLEQEVVSKMAPINNTMNPNTVSNFMPVLDNIHDAAPVGYKGVV</sequence>
<feature type="transmembrane region" description="Helical" evidence="1">
    <location>
        <begin position="50"/>
        <end position="76"/>
    </location>
</feature>
<proteinExistence type="predicted"/>
<keyword evidence="1" id="KW-0472">Membrane</keyword>
<protein>
    <submittedName>
        <fullName evidence="2">Uncharacterized protein</fullName>
    </submittedName>
</protein>
<reference evidence="2" key="1">
    <citation type="journal article" date="2020" name="Nature">
        <title>Giant virus diversity and host interactions through global metagenomics.</title>
        <authorList>
            <person name="Schulz F."/>
            <person name="Roux S."/>
            <person name="Paez-Espino D."/>
            <person name="Jungbluth S."/>
            <person name="Walsh D.A."/>
            <person name="Denef V.J."/>
            <person name="McMahon K.D."/>
            <person name="Konstantinidis K.T."/>
            <person name="Eloe-Fadrosh E.A."/>
            <person name="Kyrpides N.C."/>
            <person name="Woyke T."/>
        </authorList>
    </citation>
    <scope>NUCLEOTIDE SEQUENCE</scope>
    <source>
        <strain evidence="2">GVMAG-M-3300010158-59</strain>
    </source>
</reference>
<evidence type="ECO:0000256" key="1">
    <source>
        <dbReference type="SAM" id="Phobius"/>
    </source>
</evidence>
<evidence type="ECO:0000313" key="2">
    <source>
        <dbReference type="EMBL" id="QHS88811.1"/>
    </source>
</evidence>
<name>A0A6C0BAR1_9ZZZZ</name>
<feature type="transmembrane region" description="Helical" evidence="1">
    <location>
        <begin position="12"/>
        <end position="30"/>
    </location>
</feature>